<proteinExistence type="predicted"/>
<protein>
    <recommendedName>
        <fullName evidence="2">Protein TolB</fullName>
    </recommendedName>
</protein>
<reference evidence="1" key="1">
    <citation type="submission" date="2019-08" db="EMBL/GenBank/DDBJ databases">
        <authorList>
            <person name="Kucharzyk K."/>
            <person name="Murdoch R.W."/>
            <person name="Higgins S."/>
            <person name="Loffler F."/>
        </authorList>
    </citation>
    <scope>NUCLEOTIDE SEQUENCE</scope>
</reference>
<organism evidence="1">
    <name type="scientific">bioreactor metagenome</name>
    <dbReference type="NCBI Taxonomy" id="1076179"/>
    <lineage>
        <taxon>unclassified sequences</taxon>
        <taxon>metagenomes</taxon>
        <taxon>ecological metagenomes</taxon>
    </lineage>
</organism>
<evidence type="ECO:0000313" key="1">
    <source>
        <dbReference type="EMBL" id="MPM64865.1"/>
    </source>
</evidence>
<accession>A0A645BHL5</accession>
<name>A0A645BHL5_9ZZZZ</name>
<comment type="caution">
    <text evidence="1">The sequence shown here is derived from an EMBL/GenBank/DDBJ whole genome shotgun (WGS) entry which is preliminary data.</text>
</comment>
<sequence>MGEKIIPLTFISDGRLGVYKNGKSEFLTLKKQETYINVIRQINKGNDWKSTGRGAAFMGVMYKPADEDEGFSLNAAEAVSDELLVYACTCSSTGCIYTKKIDSCSPEGLVAASTDWRVSSICACRSQIEAYGGSLLCVAEMEYKRGESHIVLFYSDKPYVTVTDGDTRDANPFISPDGSVCYFDYCGNARDINGIVIDIGPRVICSYDFKTHLVNELLSDDSIDYFSPKSDDKGNLYYIKRPYKEKRNEDNGFVNILKAPFKIIKAVGGAFDLFTCKYAGESLKSNEEQKAKNKSEKQIFIENNIINADREQKENAATGEKFPGIIPNSWVLACREPSGNEKVIKKGVCGFTLYDYEIVYTNGSNLVMLRNNHESDTEHEETLLLKGNKIIL</sequence>
<dbReference type="EMBL" id="VSSQ01020196">
    <property type="protein sequence ID" value="MPM64865.1"/>
    <property type="molecule type" value="Genomic_DNA"/>
</dbReference>
<evidence type="ECO:0008006" key="2">
    <source>
        <dbReference type="Google" id="ProtNLM"/>
    </source>
</evidence>
<gene>
    <name evidence="1" type="ORF">SDC9_111756</name>
</gene>
<dbReference type="AlphaFoldDB" id="A0A645BHL5"/>